<dbReference type="PROSITE" id="PS51257">
    <property type="entry name" value="PROKAR_LIPOPROTEIN"/>
    <property type="match status" value="1"/>
</dbReference>
<dbReference type="GO" id="GO:1990281">
    <property type="term" value="C:efflux pump complex"/>
    <property type="evidence" value="ECO:0007669"/>
    <property type="project" value="TreeGrafter"/>
</dbReference>
<dbReference type="Gene3D" id="2.40.420.20">
    <property type="match status" value="1"/>
</dbReference>
<dbReference type="PANTHER" id="PTHR30469">
    <property type="entry name" value="MULTIDRUG RESISTANCE PROTEIN MDTA"/>
    <property type="match status" value="1"/>
</dbReference>
<dbReference type="PANTHER" id="PTHR30469:SF15">
    <property type="entry name" value="HLYD FAMILY OF SECRETION PROTEINS"/>
    <property type="match status" value="1"/>
</dbReference>
<keyword evidence="3" id="KW-1185">Reference proteome</keyword>
<dbReference type="Pfam" id="PF25954">
    <property type="entry name" value="Beta-barrel_RND_2"/>
    <property type="match status" value="1"/>
</dbReference>
<dbReference type="Gene3D" id="2.40.50.100">
    <property type="match status" value="1"/>
</dbReference>
<evidence type="ECO:0000313" key="2">
    <source>
        <dbReference type="EMBL" id="TWF35262.1"/>
    </source>
</evidence>
<evidence type="ECO:0000313" key="3">
    <source>
        <dbReference type="Proteomes" id="UP000320811"/>
    </source>
</evidence>
<dbReference type="OrthoDB" id="869610at2"/>
<dbReference type="GO" id="GO:0015562">
    <property type="term" value="F:efflux transmembrane transporter activity"/>
    <property type="evidence" value="ECO:0007669"/>
    <property type="project" value="TreeGrafter"/>
</dbReference>
<comment type="caution">
    <text evidence="2">The sequence shown here is derived from an EMBL/GenBank/DDBJ whole genome shotgun (WGS) entry which is preliminary data.</text>
</comment>
<proteinExistence type="predicted"/>
<dbReference type="RefSeq" id="WP_145673235.1">
    <property type="nucleotide sequence ID" value="NZ_VIWO01000009.1"/>
</dbReference>
<dbReference type="InterPro" id="IPR058792">
    <property type="entry name" value="Beta-barrel_RND_2"/>
</dbReference>
<name>A0A561PAV2_9BACT</name>
<dbReference type="EMBL" id="VIWO01000009">
    <property type="protein sequence ID" value="TWF35262.1"/>
    <property type="molecule type" value="Genomic_DNA"/>
</dbReference>
<evidence type="ECO:0000259" key="1">
    <source>
        <dbReference type="Pfam" id="PF25954"/>
    </source>
</evidence>
<dbReference type="Gene3D" id="2.40.30.170">
    <property type="match status" value="1"/>
</dbReference>
<reference evidence="2 3" key="1">
    <citation type="submission" date="2019-06" db="EMBL/GenBank/DDBJ databases">
        <title>Sorghum-associated microbial communities from plants grown in Nebraska, USA.</title>
        <authorList>
            <person name="Schachtman D."/>
        </authorList>
    </citation>
    <scope>NUCLEOTIDE SEQUENCE [LARGE SCALE GENOMIC DNA]</scope>
    <source>
        <strain evidence="2 3">1209</strain>
    </source>
</reference>
<feature type="domain" description="CusB-like beta-barrel" evidence="1">
    <location>
        <begin position="234"/>
        <end position="289"/>
    </location>
</feature>
<dbReference type="Proteomes" id="UP000320811">
    <property type="component" value="Unassembled WGS sequence"/>
</dbReference>
<sequence length="365" mass="40312">MKTWLTITGMTILFIACKSKTVTYTVQARTLNEAVYASGEIMPEAYYFLKANSADLLLKVLVKEGDTVRQNQVLAVLGTPGQLEQVDILQRQVALAGANTQENSAPLTELKKRIALAQTQQEQDAVNANRYTELAQSKAVSEKEAEQARIQAATSATQYKTLQDQYYTMQNDLSAKLLQARQQLTATAQEREGKVLKSPVSGRVYKVYLKPGELAQLNDPVVMVGQPGSFKLELLVDERDISKIHSGQQVYFETDVYKDKQFAATINKIIPLLQKESRSFQVEAAVQDTALFYPQSSVEANIVIREHVTALVVPANYLLKGDSVYLQQGQAIQKTAIVAGIRNGDWIEVKSGLKAGDIIALKEAP</sequence>
<dbReference type="AlphaFoldDB" id="A0A561PAV2"/>
<accession>A0A561PAV2</accession>
<protein>
    <submittedName>
        <fullName evidence="2">HlyD family secretion protein</fullName>
    </submittedName>
</protein>
<organism evidence="2 3">
    <name type="scientific">Chitinophaga polysaccharea</name>
    <dbReference type="NCBI Taxonomy" id="1293035"/>
    <lineage>
        <taxon>Bacteria</taxon>
        <taxon>Pseudomonadati</taxon>
        <taxon>Bacteroidota</taxon>
        <taxon>Chitinophagia</taxon>
        <taxon>Chitinophagales</taxon>
        <taxon>Chitinophagaceae</taxon>
        <taxon>Chitinophaga</taxon>
    </lineage>
</organism>
<gene>
    <name evidence="2" type="ORF">FHW36_10949</name>
</gene>